<feature type="non-terminal residue" evidence="2">
    <location>
        <position position="140"/>
    </location>
</feature>
<dbReference type="HOGENOM" id="CLU_081367_1_0_1"/>
<feature type="transmembrane region" description="Helical" evidence="1">
    <location>
        <begin position="46"/>
        <end position="63"/>
    </location>
</feature>
<keyword evidence="1" id="KW-0812">Transmembrane</keyword>
<dbReference type="Proteomes" id="UP000054018">
    <property type="component" value="Unassembled WGS sequence"/>
</dbReference>
<dbReference type="EMBL" id="KN834221">
    <property type="protein sequence ID" value="KIK11421.1"/>
    <property type="molecule type" value="Genomic_DNA"/>
</dbReference>
<name>A0A0C9Y2R9_9AGAM</name>
<proteinExistence type="predicted"/>
<organism evidence="2 3">
    <name type="scientific">Pisolithus microcarpus 441</name>
    <dbReference type="NCBI Taxonomy" id="765257"/>
    <lineage>
        <taxon>Eukaryota</taxon>
        <taxon>Fungi</taxon>
        <taxon>Dikarya</taxon>
        <taxon>Basidiomycota</taxon>
        <taxon>Agaricomycotina</taxon>
        <taxon>Agaricomycetes</taxon>
        <taxon>Agaricomycetidae</taxon>
        <taxon>Boletales</taxon>
        <taxon>Sclerodermatineae</taxon>
        <taxon>Pisolithaceae</taxon>
        <taxon>Pisolithus</taxon>
    </lineage>
</organism>
<evidence type="ECO:0000313" key="2">
    <source>
        <dbReference type="EMBL" id="KIK11421.1"/>
    </source>
</evidence>
<dbReference type="PANTHER" id="PTHR46579">
    <property type="entry name" value="F5/8 TYPE C DOMAIN-CONTAINING PROTEIN-RELATED"/>
    <property type="match status" value="1"/>
</dbReference>
<reference evidence="3" key="2">
    <citation type="submission" date="2015-01" db="EMBL/GenBank/DDBJ databases">
        <title>Evolutionary Origins and Diversification of the Mycorrhizal Mutualists.</title>
        <authorList>
            <consortium name="DOE Joint Genome Institute"/>
            <consortium name="Mycorrhizal Genomics Consortium"/>
            <person name="Kohler A."/>
            <person name="Kuo A."/>
            <person name="Nagy L.G."/>
            <person name="Floudas D."/>
            <person name="Copeland A."/>
            <person name="Barry K.W."/>
            <person name="Cichocki N."/>
            <person name="Veneault-Fourrey C."/>
            <person name="LaButti K."/>
            <person name="Lindquist E.A."/>
            <person name="Lipzen A."/>
            <person name="Lundell T."/>
            <person name="Morin E."/>
            <person name="Murat C."/>
            <person name="Riley R."/>
            <person name="Ohm R."/>
            <person name="Sun H."/>
            <person name="Tunlid A."/>
            <person name="Henrissat B."/>
            <person name="Grigoriev I.V."/>
            <person name="Hibbett D.S."/>
            <person name="Martin F."/>
        </authorList>
    </citation>
    <scope>NUCLEOTIDE SEQUENCE [LARGE SCALE GENOMIC DNA]</scope>
    <source>
        <strain evidence="3">441</strain>
    </source>
</reference>
<gene>
    <name evidence="2" type="ORF">PISMIDRAFT_79301</name>
</gene>
<feature type="non-terminal residue" evidence="2">
    <location>
        <position position="1"/>
    </location>
</feature>
<sequence length="140" mass="16035">QNQDILSHIRHVIRDVKTPSWLASIPANFGDATAGTVKADEWRTLITIYIPLVLISLWVYLACARTMSVSRAKAYRTHIASYVGKLKALYPTCNVRPNHHAAFHIYDYLHLFGPVHSWWTFPFERLIGILQRIPTNHKSG</sequence>
<keyword evidence="1" id="KW-1133">Transmembrane helix</keyword>
<keyword evidence="3" id="KW-1185">Reference proteome</keyword>
<dbReference type="PANTHER" id="PTHR46579:SF1">
    <property type="entry name" value="F5_8 TYPE C DOMAIN-CONTAINING PROTEIN"/>
    <property type="match status" value="1"/>
</dbReference>
<keyword evidence="1" id="KW-0472">Membrane</keyword>
<accession>A0A0C9Y2R9</accession>
<reference evidence="2 3" key="1">
    <citation type="submission" date="2014-04" db="EMBL/GenBank/DDBJ databases">
        <authorList>
            <consortium name="DOE Joint Genome Institute"/>
            <person name="Kuo A."/>
            <person name="Kohler A."/>
            <person name="Costa M.D."/>
            <person name="Nagy L.G."/>
            <person name="Floudas D."/>
            <person name="Copeland A."/>
            <person name="Barry K.W."/>
            <person name="Cichocki N."/>
            <person name="Veneault-Fourrey C."/>
            <person name="LaButti K."/>
            <person name="Lindquist E.A."/>
            <person name="Lipzen A."/>
            <person name="Lundell T."/>
            <person name="Morin E."/>
            <person name="Murat C."/>
            <person name="Sun H."/>
            <person name="Tunlid A."/>
            <person name="Henrissat B."/>
            <person name="Grigoriev I.V."/>
            <person name="Hibbett D.S."/>
            <person name="Martin F."/>
            <person name="Nordberg H.P."/>
            <person name="Cantor M.N."/>
            <person name="Hua S.X."/>
        </authorList>
    </citation>
    <scope>NUCLEOTIDE SEQUENCE [LARGE SCALE GENOMIC DNA]</scope>
    <source>
        <strain evidence="2 3">441</strain>
    </source>
</reference>
<dbReference type="AlphaFoldDB" id="A0A0C9Y2R9"/>
<protein>
    <recommendedName>
        <fullName evidence="4">DUF4218 domain-containing protein</fullName>
    </recommendedName>
</protein>
<evidence type="ECO:0000313" key="3">
    <source>
        <dbReference type="Proteomes" id="UP000054018"/>
    </source>
</evidence>
<evidence type="ECO:0008006" key="4">
    <source>
        <dbReference type="Google" id="ProtNLM"/>
    </source>
</evidence>
<dbReference type="OrthoDB" id="3247418at2759"/>
<evidence type="ECO:0000256" key="1">
    <source>
        <dbReference type="SAM" id="Phobius"/>
    </source>
</evidence>
<dbReference type="STRING" id="765257.A0A0C9Y2R9"/>